<gene>
    <name evidence="1" type="ORF">BDV23DRAFT_146960</name>
</gene>
<protein>
    <recommendedName>
        <fullName evidence="2">Alpha/Beta hydrolase protein</fullName>
    </recommendedName>
</protein>
<dbReference type="AlphaFoldDB" id="A0A5N7CM17"/>
<accession>A0A5N7CM17</accession>
<dbReference type="InterPro" id="IPR029058">
    <property type="entry name" value="AB_hydrolase_fold"/>
</dbReference>
<dbReference type="Gene3D" id="3.40.50.1820">
    <property type="entry name" value="alpha/beta hydrolase"/>
    <property type="match status" value="1"/>
</dbReference>
<dbReference type="PANTHER" id="PTHR42103:SF2">
    <property type="entry name" value="AB HYDROLASE-1 DOMAIN-CONTAINING PROTEIN"/>
    <property type="match status" value="1"/>
</dbReference>
<organism evidence="1">
    <name type="scientific">Petromyces alliaceus</name>
    <name type="common">Aspergillus alliaceus</name>
    <dbReference type="NCBI Taxonomy" id="209559"/>
    <lineage>
        <taxon>Eukaryota</taxon>
        <taxon>Fungi</taxon>
        <taxon>Dikarya</taxon>
        <taxon>Ascomycota</taxon>
        <taxon>Pezizomycotina</taxon>
        <taxon>Eurotiomycetes</taxon>
        <taxon>Eurotiomycetidae</taxon>
        <taxon>Eurotiales</taxon>
        <taxon>Aspergillaceae</taxon>
        <taxon>Aspergillus</taxon>
        <taxon>Aspergillus subgen. Circumdati</taxon>
    </lineage>
</organism>
<sequence length="121" mass="13587">MSLDISIHIPSQREQIPCPKPTHQLCTHPSLAIYGNQDTFTSASKLNKWSDELSHAPRSQFRSAEIDGAGHFWREDGVESQARDALRNWLRLIPFSPYQPGSHVALNPVPSKHVIGLTFFA</sequence>
<evidence type="ECO:0000313" key="1">
    <source>
        <dbReference type="EMBL" id="KAE8394698.1"/>
    </source>
</evidence>
<dbReference type="EMBL" id="ML735222">
    <property type="protein sequence ID" value="KAE8394698.1"/>
    <property type="molecule type" value="Genomic_DNA"/>
</dbReference>
<reference evidence="1" key="1">
    <citation type="submission" date="2019-04" db="EMBL/GenBank/DDBJ databases">
        <title>Friends and foes A comparative genomics studyof 23 Aspergillus species from section Flavi.</title>
        <authorList>
            <consortium name="DOE Joint Genome Institute"/>
            <person name="Kjaerbolling I."/>
            <person name="Vesth T."/>
            <person name="Frisvad J.C."/>
            <person name="Nybo J.L."/>
            <person name="Theobald S."/>
            <person name="Kildgaard S."/>
            <person name="Isbrandt T."/>
            <person name="Kuo A."/>
            <person name="Sato A."/>
            <person name="Lyhne E.K."/>
            <person name="Kogle M.E."/>
            <person name="Wiebenga A."/>
            <person name="Kun R.S."/>
            <person name="Lubbers R.J."/>
            <person name="Makela M.R."/>
            <person name="Barry K."/>
            <person name="Chovatia M."/>
            <person name="Clum A."/>
            <person name="Daum C."/>
            <person name="Haridas S."/>
            <person name="He G."/>
            <person name="LaButti K."/>
            <person name="Lipzen A."/>
            <person name="Mondo S."/>
            <person name="Riley R."/>
            <person name="Salamov A."/>
            <person name="Simmons B.A."/>
            <person name="Magnuson J.K."/>
            <person name="Henrissat B."/>
            <person name="Mortensen U.H."/>
            <person name="Larsen T.O."/>
            <person name="Devries R.P."/>
            <person name="Grigoriev I.V."/>
            <person name="Machida M."/>
            <person name="Baker S.E."/>
            <person name="Andersen M.R."/>
        </authorList>
    </citation>
    <scope>NUCLEOTIDE SEQUENCE [LARGE SCALE GENOMIC DNA]</scope>
    <source>
        <strain evidence="1">IBT 14317</strain>
    </source>
</reference>
<proteinExistence type="predicted"/>
<name>A0A5N7CM17_PETAA</name>
<dbReference type="PANTHER" id="PTHR42103">
    <property type="entry name" value="ALPHA/BETA-HYDROLASES SUPERFAMILY PROTEIN"/>
    <property type="match status" value="1"/>
</dbReference>
<dbReference type="Proteomes" id="UP000326877">
    <property type="component" value="Unassembled WGS sequence"/>
</dbReference>
<dbReference type="SUPFAM" id="SSF53474">
    <property type="entry name" value="alpha/beta-Hydrolases"/>
    <property type="match status" value="1"/>
</dbReference>
<evidence type="ECO:0008006" key="2">
    <source>
        <dbReference type="Google" id="ProtNLM"/>
    </source>
</evidence>
<dbReference type="OrthoDB" id="10260961at2759"/>